<dbReference type="EMBL" id="BONC01000006">
    <property type="protein sequence ID" value="GIF55185.1"/>
    <property type="molecule type" value="Genomic_DNA"/>
</dbReference>
<proteinExistence type="predicted"/>
<dbReference type="RefSeq" id="WP_203700943.1">
    <property type="nucleotide sequence ID" value="NZ_BAAALU010000012.1"/>
</dbReference>
<protein>
    <submittedName>
        <fullName evidence="1">Uncharacterized protein</fullName>
    </submittedName>
</protein>
<evidence type="ECO:0000313" key="1">
    <source>
        <dbReference type="EMBL" id="GIF55185.1"/>
    </source>
</evidence>
<reference evidence="1 2" key="1">
    <citation type="submission" date="2021-01" db="EMBL/GenBank/DDBJ databases">
        <title>Whole genome shotgun sequence of Asanoa iriomotensis NBRC 100142.</title>
        <authorList>
            <person name="Komaki H."/>
            <person name="Tamura T."/>
        </authorList>
    </citation>
    <scope>NUCLEOTIDE SEQUENCE [LARGE SCALE GENOMIC DNA]</scope>
    <source>
        <strain evidence="1 2">NBRC 100142</strain>
    </source>
</reference>
<evidence type="ECO:0000313" key="2">
    <source>
        <dbReference type="Proteomes" id="UP000624325"/>
    </source>
</evidence>
<comment type="caution">
    <text evidence="1">The sequence shown here is derived from an EMBL/GenBank/DDBJ whole genome shotgun (WGS) entry which is preliminary data.</text>
</comment>
<dbReference type="Proteomes" id="UP000624325">
    <property type="component" value="Unassembled WGS sequence"/>
</dbReference>
<gene>
    <name evidence="1" type="ORF">Air01nite_12800</name>
</gene>
<organism evidence="1 2">
    <name type="scientific">Asanoa iriomotensis</name>
    <dbReference type="NCBI Taxonomy" id="234613"/>
    <lineage>
        <taxon>Bacteria</taxon>
        <taxon>Bacillati</taxon>
        <taxon>Actinomycetota</taxon>
        <taxon>Actinomycetes</taxon>
        <taxon>Micromonosporales</taxon>
        <taxon>Micromonosporaceae</taxon>
        <taxon>Asanoa</taxon>
    </lineage>
</organism>
<name>A0ABQ4BXI1_9ACTN</name>
<accession>A0ABQ4BXI1</accession>
<sequence length="243" mass="26492">MLTLLDEQYAPITKRIGFLRVPLDVAAEGLAAWRHELHGKAAAEPVDGDLPSALRTLEPLTLTVRPRELLVATRSDWTAYFDCGANGSDPISAVGYLSRRLKCSGLAICSAPHTLGTGLEVGGRYGAVQFELFGPEWTDFINYVRTVSVAHDGDSRWRFDAAGQVQEFEDVERYALRRVRDRFTSEMLASYCAALGIRPFDPDFYAGPGVLVTSPAPDAPELTLQDAQERLGIKPGVAAQIPG</sequence>
<keyword evidence="2" id="KW-1185">Reference proteome</keyword>